<evidence type="ECO:0000256" key="1">
    <source>
        <dbReference type="SAM" id="MobiDB-lite"/>
    </source>
</evidence>
<evidence type="ECO:0000313" key="2">
    <source>
        <dbReference type="EMBL" id="KIO13318.1"/>
    </source>
</evidence>
<dbReference type="AlphaFoldDB" id="A0A0C3JW33"/>
<dbReference type="InParanoid" id="A0A0C3JW33"/>
<evidence type="ECO:0008006" key="4">
    <source>
        <dbReference type="Google" id="ProtNLM"/>
    </source>
</evidence>
<accession>A0A0C3JW33</accession>
<dbReference type="OrthoDB" id="1681765at2759"/>
<dbReference type="HOGENOM" id="CLU_040082_4_1_1"/>
<proteinExistence type="predicted"/>
<dbReference type="Proteomes" id="UP000054217">
    <property type="component" value="Unassembled WGS sequence"/>
</dbReference>
<dbReference type="STRING" id="870435.A0A0C3JW33"/>
<evidence type="ECO:0000313" key="3">
    <source>
        <dbReference type="Proteomes" id="UP000054217"/>
    </source>
</evidence>
<feature type="non-terminal residue" evidence="2">
    <location>
        <position position="1"/>
    </location>
</feature>
<keyword evidence="3" id="KW-1185">Reference proteome</keyword>
<reference evidence="3" key="2">
    <citation type="submission" date="2015-01" db="EMBL/GenBank/DDBJ databases">
        <title>Evolutionary Origins and Diversification of the Mycorrhizal Mutualists.</title>
        <authorList>
            <consortium name="DOE Joint Genome Institute"/>
            <consortium name="Mycorrhizal Genomics Consortium"/>
            <person name="Kohler A."/>
            <person name="Kuo A."/>
            <person name="Nagy L.G."/>
            <person name="Floudas D."/>
            <person name="Copeland A."/>
            <person name="Barry K.W."/>
            <person name="Cichocki N."/>
            <person name="Veneault-Fourrey C."/>
            <person name="LaButti K."/>
            <person name="Lindquist E.A."/>
            <person name="Lipzen A."/>
            <person name="Lundell T."/>
            <person name="Morin E."/>
            <person name="Murat C."/>
            <person name="Riley R."/>
            <person name="Ohm R."/>
            <person name="Sun H."/>
            <person name="Tunlid A."/>
            <person name="Henrissat B."/>
            <person name="Grigoriev I.V."/>
            <person name="Hibbett D.S."/>
            <person name="Martin F."/>
        </authorList>
    </citation>
    <scope>NUCLEOTIDE SEQUENCE [LARGE SCALE GENOMIC DNA]</scope>
    <source>
        <strain evidence="3">Marx 270</strain>
    </source>
</reference>
<reference evidence="2 3" key="1">
    <citation type="submission" date="2014-04" db="EMBL/GenBank/DDBJ databases">
        <authorList>
            <consortium name="DOE Joint Genome Institute"/>
            <person name="Kuo A."/>
            <person name="Kohler A."/>
            <person name="Costa M.D."/>
            <person name="Nagy L.G."/>
            <person name="Floudas D."/>
            <person name="Copeland A."/>
            <person name="Barry K.W."/>
            <person name="Cichocki N."/>
            <person name="Veneault-Fourrey C."/>
            <person name="LaButti K."/>
            <person name="Lindquist E.A."/>
            <person name="Lipzen A."/>
            <person name="Lundell T."/>
            <person name="Morin E."/>
            <person name="Murat C."/>
            <person name="Sun H."/>
            <person name="Tunlid A."/>
            <person name="Henrissat B."/>
            <person name="Grigoriev I.V."/>
            <person name="Hibbett D.S."/>
            <person name="Martin F."/>
            <person name="Nordberg H.P."/>
            <person name="Cantor M.N."/>
            <person name="Hua S.X."/>
        </authorList>
    </citation>
    <scope>NUCLEOTIDE SEQUENCE [LARGE SCALE GENOMIC DNA]</scope>
    <source>
        <strain evidence="2 3">Marx 270</strain>
    </source>
</reference>
<dbReference type="EMBL" id="KN831946">
    <property type="protein sequence ID" value="KIO13318.1"/>
    <property type="molecule type" value="Genomic_DNA"/>
</dbReference>
<name>A0A0C3JW33_PISTI</name>
<feature type="region of interest" description="Disordered" evidence="1">
    <location>
        <begin position="51"/>
        <end position="82"/>
    </location>
</feature>
<organism evidence="2 3">
    <name type="scientific">Pisolithus tinctorius Marx 270</name>
    <dbReference type="NCBI Taxonomy" id="870435"/>
    <lineage>
        <taxon>Eukaryota</taxon>
        <taxon>Fungi</taxon>
        <taxon>Dikarya</taxon>
        <taxon>Basidiomycota</taxon>
        <taxon>Agaricomycotina</taxon>
        <taxon>Agaricomycetes</taxon>
        <taxon>Agaricomycetidae</taxon>
        <taxon>Boletales</taxon>
        <taxon>Sclerodermatineae</taxon>
        <taxon>Pisolithaceae</taxon>
        <taxon>Pisolithus</taxon>
    </lineage>
</organism>
<gene>
    <name evidence="2" type="ORF">M404DRAFT_123206</name>
</gene>
<sequence>HSSARNVVERIFGVIKRHFRILLLPPEYPIEIQALIPVTLCVIHNLIMSHKRDPDADGEMPEGDSRGDGGTGEVGDIEQEETRVLHDSIAEAMWHDYQEYLRKRGQS</sequence>
<protein>
    <recommendedName>
        <fullName evidence="4">DDE Tnp4 domain-containing protein</fullName>
    </recommendedName>
</protein>